<organism evidence="2 3">
    <name type="scientific">Scomber scombrus</name>
    <name type="common">Atlantic mackerel</name>
    <name type="synonym">Scomber vernalis</name>
    <dbReference type="NCBI Taxonomy" id="13677"/>
    <lineage>
        <taxon>Eukaryota</taxon>
        <taxon>Metazoa</taxon>
        <taxon>Chordata</taxon>
        <taxon>Craniata</taxon>
        <taxon>Vertebrata</taxon>
        <taxon>Euteleostomi</taxon>
        <taxon>Actinopterygii</taxon>
        <taxon>Neopterygii</taxon>
        <taxon>Teleostei</taxon>
        <taxon>Neoteleostei</taxon>
        <taxon>Acanthomorphata</taxon>
        <taxon>Pelagiaria</taxon>
        <taxon>Scombriformes</taxon>
        <taxon>Scombridae</taxon>
        <taxon>Scomber</taxon>
    </lineage>
</organism>
<comment type="caution">
    <text evidence="2">The sequence shown here is derived from an EMBL/GenBank/DDBJ whole genome shotgun (WGS) entry which is preliminary data.</text>
</comment>
<evidence type="ECO:0000256" key="1">
    <source>
        <dbReference type="SAM" id="MobiDB-lite"/>
    </source>
</evidence>
<evidence type="ECO:0000313" key="3">
    <source>
        <dbReference type="Proteomes" id="UP001314229"/>
    </source>
</evidence>
<keyword evidence="3" id="KW-1185">Reference proteome</keyword>
<reference evidence="2 3" key="1">
    <citation type="submission" date="2024-01" db="EMBL/GenBank/DDBJ databases">
        <authorList>
            <person name="Alioto T."/>
            <person name="Alioto T."/>
            <person name="Gomez Garrido J."/>
        </authorList>
    </citation>
    <scope>NUCLEOTIDE SEQUENCE [LARGE SCALE GENOMIC DNA]</scope>
</reference>
<sequence>MAKRTTKEGAKVKHKFEMPRRISPLQDAICHVISRTDKTDKLEVKFINAVKGKVLSGMICWMTSTAADDVASHDSSPSLSVNPMDDAAGPSNTQQMTSTAADDVASHDSSPSLSVNPMDDAAGPSNTQQAMTVPQDTFEVFVPRLRRTRSVIMKDTVFEDSDELYCTTPESGEGFIPDTTSKSDTDREVFKG</sequence>
<evidence type="ECO:0000313" key="2">
    <source>
        <dbReference type="EMBL" id="CAK6970436.1"/>
    </source>
</evidence>
<feature type="region of interest" description="Disordered" evidence="1">
    <location>
        <begin position="168"/>
        <end position="192"/>
    </location>
</feature>
<protein>
    <submittedName>
        <fullName evidence="2">Uncharacterized protein LOC113091576</fullName>
    </submittedName>
</protein>
<gene>
    <name evidence="2" type="ORF">FSCOSCO3_A007290</name>
</gene>
<feature type="compositionally biased region" description="Polar residues" evidence="1">
    <location>
        <begin position="90"/>
        <end position="100"/>
    </location>
</feature>
<dbReference type="Proteomes" id="UP001314229">
    <property type="component" value="Unassembled WGS sequence"/>
</dbReference>
<name>A0AAV1PFH3_SCOSC</name>
<accession>A0AAV1PFH3</accession>
<feature type="region of interest" description="Disordered" evidence="1">
    <location>
        <begin position="71"/>
        <end position="129"/>
    </location>
</feature>
<proteinExistence type="predicted"/>
<dbReference type="EMBL" id="CAWUFR010000157">
    <property type="protein sequence ID" value="CAK6970436.1"/>
    <property type="molecule type" value="Genomic_DNA"/>
</dbReference>
<dbReference type="AlphaFoldDB" id="A0AAV1PFH3"/>
<feature type="compositionally biased region" description="Basic and acidic residues" evidence="1">
    <location>
        <begin position="181"/>
        <end position="192"/>
    </location>
</feature>